<evidence type="ECO:0000313" key="2">
    <source>
        <dbReference type="EMBL" id="MBF9072503.1"/>
    </source>
</evidence>
<comment type="caution">
    <text evidence="2">The sequence shown here is derived from an EMBL/GenBank/DDBJ whole genome shotgun (WGS) entry which is preliminary data.</text>
</comment>
<evidence type="ECO:0000313" key="3">
    <source>
        <dbReference type="Proteomes" id="UP000657385"/>
    </source>
</evidence>
<feature type="signal peptide" evidence="1">
    <location>
        <begin position="1"/>
        <end position="26"/>
    </location>
</feature>
<protein>
    <recommendedName>
        <fullName evidence="4">Secreted protein</fullName>
    </recommendedName>
</protein>
<organism evidence="2 3">
    <name type="scientific">Streptacidiphilus fuscans</name>
    <dbReference type="NCBI Taxonomy" id="2789292"/>
    <lineage>
        <taxon>Bacteria</taxon>
        <taxon>Bacillati</taxon>
        <taxon>Actinomycetota</taxon>
        <taxon>Actinomycetes</taxon>
        <taxon>Kitasatosporales</taxon>
        <taxon>Streptomycetaceae</taxon>
        <taxon>Streptacidiphilus</taxon>
    </lineage>
</organism>
<evidence type="ECO:0000256" key="1">
    <source>
        <dbReference type="SAM" id="SignalP"/>
    </source>
</evidence>
<name>A0A931BE33_9ACTN</name>
<accession>A0A931BE33</accession>
<dbReference type="AlphaFoldDB" id="A0A931BE33"/>
<reference evidence="2" key="1">
    <citation type="submission" date="2020-11" db="EMBL/GenBank/DDBJ databases">
        <title>Isolation and identification of active actinomycetes.</title>
        <authorList>
            <person name="Yu B."/>
        </authorList>
    </citation>
    <scope>NUCLEOTIDE SEQUENCE</scope>
    <source>
        <strain evidence="2">NEAU-YB345</strain>
    </source>
</reference>
<evidence type="ECO:0008006" key="4">
    <source>
        <dbReference type="Google" id="ProtNLM"/>
    </source>
</evidence>
<proteinExistence type="predicted"/>
<feature type="chain" id="PRO_5039044477" description="Secreted protein" evidence="1">
    <location>
        <begin position="27"/>
        <end position="736"/>
    </location>
</feature>
<keyword evidence="3" id="KW-1185">Reference proteome</keyword>
<dbReference type="RefSeq" id="WP_196197656.1">
    <property type="nucleotide sequence ID" value="NZ_JADPRT010000016.1"/>
</dbReference>
<dbReference type="EMBL" id="JADPRT010000016">
    <property type="protein sequence ID" value="MBF9072503.1"/>
    <property type="molecule type" value="Genomic_DNA"/>
</dbReference>
<dbReference type="Proteomes" id="UP000657385">
    <property type="component" value="Unassembled WGS sequence"/>
</dbReference>
<sequence length="736" mass="77773">MGRRTRWAAALTAAGLLAFAAPTVGAQAVSASQRIDLKVLVVDDGGPSVAAIVNELDLTGTPYTRVVLSDPKRPTITAAFLSGTDSLGRAEAKYQAVVLPNNAPFPAGSAEMAAIVGYEQTFGIRQVDAYTYAQPAVGLNWASNPGYIGALDGMDGQVTTAGLSGPFRYLKGSVPFENNDPNVVESYGYLATPLAAQAAGATFTPLVTMPIPGAGGTQGVLAGEYDHNGVSEMVLTFAYNQYQQQYRLLARGIVDWMTQGVHIGFDRNYFEQDIDDVFLPDDRWSSTAKCTPGDAASACKGTPAASEIRMSPADVAYAKQWEQAHNFTFDFFFNGGGSDDATQNGTVDDPLTDALLADKTSFRWVNHTYDHPFLGCVQNTATVPWSCTTSATGATEWVSQQTIETAITQNVQWAEKRGISIDPTELVTGEHSGLKTLPQQPVDNPGLAPALAAAGVKWTGSDHSREPQQRAVGSALTVPRYPMSVYYNAGKVADEVDEYNWLYTATAQGGSGICTANPATTTCLPAPLDETTGYADYVVPLEARIDMGHILGDDPDPHYAHQSNLAEDRILYPVLDTLLSDYGNLMAADAPIVNLRESAIGTELQQRSAWQNAVSSGRVTAYRVGNVVTLQAPAGVKIPVTMPTGTTQTLLLGTRAVGTSYAGELSGWMSPGSLQSAVTLRLASAAMPIVPPMRGPVKVNAAHVAPAAITPKQLASVAKKVPLTPAGVAKLPHTAG</sequence>
<keyword evidence="1" id="KW-0732">Signal</keyword>
<gene>
    <name evidence="2" type="ORF">I2501_31230</name>
</gene>